<dbReference type="EMBL" id="WJQU01000004">
    <property type="protein sequence ID" value="KAJ6636785.1"/>
    <property type="molecule type" value="Genomic_DNA"/>
</dbReference>
<dbReference type="GO" id="GO:0036064">
    <property type="term" value="C:ciliary basal body"/>
    <property type="evidence" value="ECO:0007669"/>
    <property type="project" value="TreeGrafter"/>
</dbReference>
<keyword evidence="7" id="KW-1185">Reference proteome</keyword>
<reference evidence="6" key="1">
    <citation type="submission" date="2022-07" db="EMBL/GenBank/DDBJ databases">
        <authorList>
            <person name="Trinca V."/>
            <person name="Uliana J.V.C."/>
            <person name="Torres T.T."/>
            <person name="Ward R.J."/>
            <person name="Monesi N."/>
        </authorList>
    </citation>
    <scope>NUCLEOTIDE SEQUENCE</scope>
    <source>
        <strain evidence="6">HSMRA1968</strain>
        <tissue evidence="6">Whole embryos</tissue>
    </source>
</reference>
<evidence type="ECO:0000256" key="3">
    <source>
        <dbReference type="ARBA" id="ARBA00022692"/>
    </source>
</evidence>
<sequence>MIRKEIDTFTTPPIKKLRFRNDLNFENRIEDLFEDADKRKSRIGEIGSEDPIQKEKPEARQKSFFDFIKIELTRGYVLEHDEERYSARREKIYNFMTIPRELEKFMIYGVLQCVDSFLYIHTFLPIRYLLALWGVIWRPIATCFGLRRRGQRFLAPAEICDLLKGTIWILSTWLIIMIDTNRMYHIIKSQSVIKLYIFYNMLEVGDRLLSAFEKLPTSTTKQDKNFEQVQGQLRIQIVWH</sequence>
<keyword evidence="3" id="KW-0812">Transmembrane</keyword>
<dbReference type="Pfam" id="PF05346">
    <property type="entry name" value="DUF747"/>
    <property type="match status" value="1"/>
</dbReference>
<dbReference type="OrthoDB" id="29023at2759"/>
<evidence type="ECO:0000313" key="7">
    <source>
        <dbReference type="Proteomes" id="UP001151699"/>
    </source>
</evidence>
<comment type="subcellular location">
    <subcellularLocation>
        <location evidence="1">Membrane</location>
        <topology evidence="1">Multi-pass membrane protein</topology>
    </subcellularLocation>
</comment>
<dbReference type="InterPro" id="IPR008010">
    <property type="entry name" value="Tatp1"/>
</dbReference>
<dbReference type="GO" id="GO:0045724">
    <property type="term" value="P:positive regulation of cilium assembly"/>
    <property type="evidence" value="ECO:0007669"/>
    <property type="project" value="TreeGrafter"/>
</dbReference>
<organism evidence="6 7">
    <name type="scientific">Pseudolycoriella hygida</name>
    <dbReference type="NCBI Taxonomy" id="35572"/>
    <lineage>
        <taxon>Eukaryota</taxon>
        <taxon>Metazoa</taxon>
        <taxon>Ecdysozoa</taxon>
        <taxon>Arthropoda</taxon>
        <taxon>Hexapoda</taxon>
        <taxon>Insecta</taxon>
        <taxon>Pterygota</taxon>
        <taxon>Neoptera</taxon>
        <taxon>Endopterygota</taxon>
        <taxon>Diptera</taxon>
        <taxon>Nematocera</taxon>
        <taxon>Sciaroidea</taxon>
        <taxon>Sciaridae</taxon>
        <taxon>Pseudolycoriella</taxon>
    </lineage>
</organism>
<evidence type="ECO:0000313" key="6">
    <source>
        <dbReference type="EMBL" id="KAJ6636785.1"/>
    </source>
</evidence>
<proteinExistence type="inferred from homology"/>
<dbReference type="AlphaFoldDB" id="A0A9Q0MRQ9"/>
<evidence type="ECO:0000256" key="2">
    <source>
        <dbReference type="ARBA" id="ARBA00008803"/>
    </source>
</evidence>
<gene>
    <name evidence="6" type="ORF">Bhyg_15380</name>
</gene>
<dbReference type="GO" id="GO:0005789">
    <property type="term" value="C:endoplasmic reticulum membrane"/>
    <property type="evidence" value="ECO:0007669"/>
    <property type="project" value="TreeGrafter"/>
</dbReference>
<evidence type="ECO:0000256" key="1">
    <source>
        <dbReference type="ARBA" id="ARBA00004141"/>
    </source>
</evidence>
<dbReference type="Proteomes" id="UP001151699">
    <property type="component" value="Chromosome C"/>
</dbReference>
<keyword evidence="5" id="KW-0472">Membrane</keyword>
<dbReference type="PANTHER" id="PTHR13317:SF4">
    <property type="entry name" value="TRANSMEMBRANE ANTERIOR POSTERIOR TRANSFORMATION PROTEIN 1 HOMOLOG"/>
    <property type="match status" value="1"/>
</dbReference>
<name>A0A9Q0MRQ9_9DIPT</name>
<protein>
    <submittedName>
        <fullName evidence="6">Protein TAPT1 like</fullName>
    </submittedName>
</protein>
<keyword evidence="4" id="KW-1133">Transmembrane helix</keyword>
<evidence type="ECO:0000256" key="4">
    <source>
        <dbReference type="ARBA" id="ARBA00022989"/>
    </source>
</evidence>
<accession>A0A9Q0MRQ9</accession>
<dbReference type="PANTHER" id="PTHR13317">
    <property type="entry name" value="TRANSMEMBRANE ANTERIOR POSTERIOR TRANSFORMATION PROTEIN 1 HOMOLOG"/>
    <property type="match status" value="1"/>
</dbReference>
<comment type="caution">
    <text evidence="6">The sequence shown here is derived from an EMBL/GenBank/DDBJ whole genome shotgun (WGS) entry which is preliminary data.</text>
</comment>
<evidence type="ECO:0000256" key="5">
    <source>
        <dbReference type="ARBA" id="ARBA00023136"/>
    </source>
</evidence>
<comment type="similarity">
    <text evidence="2">Belongs to the TAPT1 family.</text>
</comment>